<evidence type="ECO:0000313" key="5">
    <source>
        <dbReference type="Proteomes" id="UP000540490"/>
    </source>
</evidence>
<accession>A0A7W4ILV2</accession>
<dbReference type="PANTHER" id="PTHR35149">
    <property type="entry name" value="SLL5132 PROTEIN"/>
    <property type="match status" value="1"/>
</dbReference>
<evidence type="ECO:0000259" key="1">
    <source>
        <dbReference type="Pfam" id="PF03235"/>
    </source>
</evidence>
<dbReference type="RefSeq" id="WP_182974295.1">
    <property type="nucleotide sequence ID" value="NZ_JABEQN010000014.1"/>
</dbReference>
<dbReference type="Proteomes" id="UP000561077">
    <property type="component" value="Unassembled WGS sequence"/>
</dbReference>
<sequence length="558" mass="63447">MALEPIDSRLIGIGALLKQQRLAVPTYQRPYTWEIEHVKELFKDIIDAKQKKHDQYFLGTVVLTNADDSIKSIIDGQQRIVTTSIFISSIRNYFKNKGDDARANKLTADYISNADLRTMNPSPRVLILPDDQSFYNEYVVGVPTIGRRSPRNLTDTQKRLFSAIREARDTINSVTAISKNPDLDLFDLIDFIEKKVVLVYLDVGSESNAYVIFEVLNDRGLDLTVADLLKNYVFSMAGKEGLLSCQSKWKEMTTLISNTNGEGDIRNFIRHDWISRNGLVREKNLYDSIKKSVYDEKTVSDYMDNIIVSANIYSSFSIFSSSVWKDYSDKVRKSLMLFDMANITQVRPLLLSVFSNFSVQEVNKTIPMIASWSVRFLICGAGGSGVLEDNYAQRAKDVSDKKIKNATDLFNSFNILPTDIQFQKDFESAKVSKTQLARWYLSELELEKTKNAQKIVNPDTLEVNLEHILPHNPDSSWSISQNLASKCVNMIGNLALMEAKTNSIIGNSSFDDKKSHFSQSSFDLTKEISNFKSWGSQEIEKRQVELAKLAVKRWKNKP</sequence>
<evidence type="ECO:0000313" key="6">
    <source>
        <dbReference type="Proteomes" id="UP000561077"/>
    </source>
</evidence>
<gene>
    <name evidence="4" type="ORF">HLH25_12075</name>
    <name evidence="3" type="ORF">HLH26_11935</name>
</gene>
<dbReference type="Pfam" id="PF03235">
    <property type="entry name" value="GmrSD_N"/>
    <property type="match status" value="1"/>
</dbReference>
<feature type="domain" description="GmrSD restriction endonucleases N-terminal" evidence="1">
    <location>
        <begin position="15"/>
        <end position="234"/>
    </location>
</feature>
<keyword evidence="5" id="KW-1185">Reference proteome</keyword>
<evidence type="ECO:0000313" key="3">
    <source>
        <dbReference type="EMBL" id="MBB2165231.1"/>
    </source>
</evidence>
<dbReference type="AlphaFoldDB" id="A0A7W4ILV2"/>
<dbReference type="PANTHER" id="PTHR35149:SF2">
    <property type="entry name" value="DUF262 DOMAIN-CONTAINING PROTEIN"/>
    <property type="match status" value="1"/>
</dbReference>
<dbReference type="InterPro" id="IPR011089">
    <property type="entry name" value="GmrSD_C"/>
</dbReference>
<evidence type="ECO:0000313" key="4">
    <source>
        <dbReference type="EMBL" id="MBB2194360.1"/>
    </source>
</evidence>
<dbReference type="Pfam" id="PF07510">
    <property type="entry name" value="GmrSD_C"/>
    <property type="match status" value="1"/>
</dbReference>
<proteinExistence type="predicted"/>
<evidence type="ECO:0000259" key="2">
    <source>
        <dbReference type="Pfam" id="PF07510"/>
    </source>
</evidence>
<name>A0A7W4ILV2_9PROT</name>
<dbReference type="Proteomes" id="UP000540490">
    <property type="component" value="Unassembled WGS sequence"/>
</dbReference>
<dbReference type="EMBL" id="JABEQO010000014">
    <property type="protein sequence ID" value="MBB2165231.1"/>
    <property type="molecule type" value="Genomic_DNA"/>
</dbReference>
<feature type="domain" description="GmrSD restriction endonucleases C-terminal" evidence="2">
    <location>
        <begin position="418"/>
        <end position="548"/>
    </location>
</feature>
<organism evidence="3 6">
    <name type="scientific">Gluconacetobacter dulcium</name>
    <dbReference type="NCBI Taxonomy" id="2729096"/>
    <lineage>
        <taxon>Bacteria</taxon>
        <taxon>Pseudomonadati</taxon>
        <taxon>Pseudomonadota</taxon>
        <taxon>Alphaproteobacteria</taxon>
        <taxon>Acetobacterales</taxon>
        <taxon>Acetobacteraceae</taxon>
        <taxon>Gluconacetobacter</taxon>
    </lineage>
</organism>
<dbReference type="InterPro" id="IPR004919">
    <property type="entry name" value="GmrSD_N"/>
</dbReference>
<reference evidence="5 6" key="1">
    <citation type="submission" date="2020-04" db="EMBL/GenBank/DDBJ databases">
        <title>Description of novel Gluconacetobacter.</title>
        <authorList>
            <person name="Sombolestani A."/>
        </authorList>
    </citation>
    <scope>NUCLEOTIDE SEQUENCE [LARGE SCALE GENOMIC DNA]</scope>
    <source>
        <strain evidence="4 5">LMG 1728</strain>
        <strain evidence="3 6">LMG 1731</strain>
    </source>
</reference>
<comment type="caution">
    <text evidence="3">The sequence shown here is derived from an EMBL/GenBank/DDBJ whole genome shotgun (WGS) entry which is preliminary data.</text>
</comment>
<protein>
    <submittedName>
        <fullName evidence="3">DUF262 domain-containing protein</fullName>
    </submittedName>
</protein>
<dbReference type="EMBL" id="JABEQN010000014">
    <property type="protein sequence ID" value="MBB2194360.1"/>
    <property type="molecule type" value="Genomic_DNA"/>
</dbReference>